<keyword evidence="2" id="KW-0472">Membrane</keyword>
<keyword evidence="2" id="KW-1133">Transmembrane helix</keyword>
<evidence type="ECO:0000256" key="1">
    <source>
        <dbReference type="SAM" id="MobiDB-lite"/>
    </source>
</evidence>
<keyword evidence="4" id="KW-1185">Reference proteome</keyword>
<dbReference type="AlphaFoldDB" id="A0A4R5C320"/>
<dbReference type="Proteomes" id="UP000295578">
    <property type="component" value="Unassembled WGS sequence"/>
</dbReference>
<name>A0A4R5C320_9ACTN</name>
<gene>
    <name evidence="3" type="ORF">E1293_00315</name>
</gene>
<evidence type="ECO:0000256" key="2">
    <source>
        <dbReference type="SAM" id="Phobius"/>
    </source>
</evidence>
<sequence>MDGTPLADPAAVIFGVATEYVGDWLATVMSWLVLSSLFGTAAVAAISRIVILTFRITDRDPVLHMFSWFSALAALAIVLVEPDTGSTGARRGVEHPDRTDRRPRARDVPAHVPHGLAGRNRGRGRRSRDPLMGPVDDRLAPGRAPVHRPRRLLERQSPCRSAD</sequence>
<feature type="compositionally biased region" description="Basic and acidic residues" evidence="1">
    <location>
        <begin position="91"/>
        <end position="109"/>
    </location>
</feature>
<feature type="transmembrane region" description="Helical" evidence="2">
    <location>
        <begin position="28"/>
        <end position="50"/>
    </location>
</feature>
<dbReference type="EMBL" id="SMKY01000001">
    <property type="protein sequence ID" value="TDD92949.1"/>
    <property type="molecule type" value="Genomic_DNA"/>
</dbReference>
<evidence type="ECO:0000313" key="3">
    <source>
        <dbReference type="EMBL" id="TDD92949.1"/>
    </source>
</evidence>
<comment type="caution">
    <text evidence="3">The sequence shown here is derived from an EMBL/GenBank/DDBJ whole genome shotgun (WGS) entry which is preliminary data.</text>
</comment>
<keyword evidence="2" id="KW-0812">Transmembrane</keyword>
<dbReference type="OrthoDB" id="137613at2"/>
<accession>A0A4R5C320</accession>
<evidence type="ECO:0000313" key="4">
    <source>
        <dbReference type="Proteomes" id="UP000295578"/>
    </source>
</evidence>
<dbReference type="RefSeq" id="WP_132192490.1">
    <property type="nucleotide sequence ID" value="NZ_SMKY01000001.1"/>
</dbReference>
<proteinExistence type="predicted"/>
<feature type="region of interest" description="Disordered" evidence="1">
    <location>
        <begin position="85"/>
        <end position="163"/>
    </location>
</feature>
<organism evidence="3 4">
    <name type="scientific">Actinomadura darangshiensis</name>
    <dbReference type="NCBI Taxonomy" id="705336"/>
    <lineage>
        <taxon>Bacteria</taxon>
        <taxon>Bacillati</taxon>
        <taxon>Actinomycetota</taxon>
        <taxon>Actinomycetes</taxon>
        <taxon>Streptosporangiales</taxon>
        <taxon>Thermomonosporaceae</taxon>
        <taxon>Actinomadura</taxon>
    </lineage>
</organism>
<feature type="transmembrane region" description="Helical" evidence="2">
    <location>
        <begin position="62"/>
        <end position="80"/>
    </location>
</feature>
<protein>
    <submittedName>
        <fullName evidence="3">Uncharacterized protein</fullName>
    </submittedName>
</protein>
<reference evidence="3 4" key="1">
    <citation type="submission" date="2019-03" db="EMBL/GenBank/DDBJ databases">
        <title>Draft genome sequences of novel Actinobacteria.</title>
        <authorList>
            <person name="Sahin N."/>
            <person name="Ay H."/>
            <person name="Saygin H."/>
        </authorList>
    </citation>
    <scope>NUCLEOTIDE SEQUENCE [LARGE SCALE GENOMIC DNA]</scope>
    <source>
        <strain evidence="3 4">DSM 45941</strain>
    </source>
</reference>